<name>A0A652YYT1_NOCGL</name>
<proteinExistence type="predicted"/>
<gene>
    <name evidence="2" type="ORF">FNL38_1011219</name>
</gene>
<dbReference type="AlphaFoldDB" id="A0A652YYT1"/>
<accession>A0A652YYT1</accession>
<dbReference type="Gene3D" id="3.40.430.10">
    <property type="entry name" value="Dihydrofolate Reductase, subunit A"/>
    <property type="match status" value="1"/>
</dbReference>
<dbReference type="InterPro" id="IPR050765">
    <property type="entry name" value="Riboflavin_Biosynth_HTPR"/>
</dbReference>
<protein>
    <submittedName>
        <fullName evidence="2">Dihydrofolate reductase</fullName>
    </submittedName>
</protein>
<evidence type="ECO:0000259" key="1">
    <source>
        <dbReference type="Pfam" id="PF01872"/>
    </source>
</evidence>
<evidence type="ECO:0000313" key="2">
    <source>
        <dbReference type="EMBL" id="TYQ08842.1"/>
    </source>
</evidence>
<organism evidence="2">
    <name type="scientific">Nocardia globerula</name>
    <dbReference type="NCBI Taxonomy" id="1818"/>
    <lineage>
        <taxon>Bacteria</taxon>
        <taxon>Bacillati</taxon>
        <taxon>Actinomycetota</taxon>
        <taxon>Actinomycetes</taxon>
        <taxon>Mycobacteriales</taxon>
        <taxon>Nocardiaceae</taxon>
        <taxon>Nocardia</taxon>
    </lineage>
</organism>
<dbReference type="PANTHER" id="PTHR38011">
    <property type="entry name" value="DIHYDROFOLATE REDUCTASE FAMILY PROTEIN (AFU_ORTHOLOGUE AFUA_8G06820)"/>
    <property type="match status" value="1"/>
</dbReference>
<dbReference type="SUPFAM" id="SSF53597">
    <property type="entry name" value="Dihydrofolate reductase-like"/>
    <property type="match status" value="1"/>
</dbReference>
<feature type="domain" description="Bacterial bifunctional deaminase-reductase C-terminal" evidence="1">
    <location>
        <begin position="7"/>
        <end position="175"/>
    </location>
</feature>
<dbReference type="GO" id="GO:0008703">
    <property type="term" value="F:5-amino-6-(5-phosphoribosylamino)uracil reductase activity"/>
    <property type="evidence" value="ECO:0007669"/>
    <property type="project" value="InterPro"/>
</dbReference>
<dbReference type="Pfam" id="PF01872">
    <property type="entry name" value="RibD_C"/>
    <property type="match status" value="1"/>
</dbReference>
<dbReference type="InterPro" id="IPR002734">
    <property type="entry name" value="RibDG_C"/>
</dbReference>
<comment type="caution">
    <text evidence="2">The sequence shown here is derived from an EMBL/GenBank/DDBJ whole genome shotgun (WGS) entry which is preliminary data.</text>
</comment>
<dbReference type="GO" id="GO:0009231">
    <property type="term" value="P:riboflavin biosynthetic process"/>
    <property type="evidence" value="ECO:0007669"/>
    <property type="project" value="InterPro"/>
</dbReference>
<sequence length="182" mass="20359">MVNLEYSAICSLDGYVADEEGNFDWAMPDAEVHGFANNLERDVGTQLYGRRMYEIMAAWETMADPDPIAEDFARIWRRADKVVYSTTLAEPSTQRTRIERTFDSEAVRAMKARATQDISIGGPTLAAHALAAGLVDEIHLFLCPVIVGSGLRALSADVHVDLELMEQKAFRSGVVYLRYRVR</sequence>
<dbReference type="InterPro" id="IPR024072">
    <property type="entry name" value="DHFR-like_dom_sf"/>
</dbReference>
<reference evidence="2" key="1">
    <citation type="submission" date="2019-07" db="EMBL/GenBank/DDBJ databases">
        <title>Genomic Encyclopedia of Type Strains, Phase IV (KMG-IV): sequencing the most valuable type-strain genomes for metagenomic binning, comparative biology and taxonomic classification.</title>
        <authorList>
            <person name="Goeker M."/>
        </authorList>
    </citation>
    <scope>NUCLEOTIDE SEQUENCE</scope>
    <source>
        <strain evidence="2">DSM 44596</strain>
    </source>
</reference>
<dbReference type="PANTHER" id="PTHR38011:SF11">
    <property type="entry name" value="2,5-DIAMINO-6-RIBOSYLAMINO-4(3H)-PYRIMIDINONE 5'-PHOSPHATE REDUCTASE"/>
    <property type="match status" value="1"/>
</dbReference>
<dbReference type="EMBL" id="VNIQ01000001">
    <property type="protein sequence ID" value="TYQ08842.1"/>
    <property type="molecule type" value="Genomic_DNA"/>
</dbReference>